<keyword evidence="1" id="KW-0378">Hydrolase</keyword>
<dbReference type="PANTHER" id="PTHR31377:SF0">
    <property type="entry name" value="AGMATINE DEIMINASE-RELATED"/>
    <property type="match status" value="1"/>
</dbReference>
<dbReference type="GO" id="GO:0009446">
    <property type="term" value="P:putrescine biosynthetic process"/>
    <property type="evidence" value="ECO:0007669"/>
    <property type="project" value="InterPro"/>
</dbReference>
<dbReference type="SUPFAM" id="SSF55909">
    <property type="entry name" value="Pentein"/>
    <property type="match status" value="1"/>
</dbReference>
<organism evidence="2 3">
    <name type="scientific">Helicobacter japonicus</name>
    <dbReference type="NCBI Taxonomy" id="425400"/>
    <lineage>
        <taxon>Bacteria</taxon>
        <taxon>Pseudomonadati</taxon>
        <taxon>Campylobacterota</taxon>
        <taxon>Epsilonproteobacteria</taxon>
        <taxon>Campylobacterales</taxon>
        <taxon>Helicobacteraceae</taxon>
        <taxon>Helicobacter</taxon>
    </lineage>
</organism>
<dbReference type="AlphaFoldDB" id="A0A4U8TPM3"/>
<protein>
    <submittedName>
        <fullName evidence="2">Agmatine deiminase family protein</fullName>
    </submittedName>
</protein>
<dbReference type="GO" id="GO:0047632">
    <property type="term" value="F:agmatine deiminase activity"/>
    <property type="evidence" value="ECO:0007669"/>
    <property type="project" value="TreeGrafter"/>
</dbReference>
<evidence type="ECO:0000256" key="1">
    <source>
        <dbReference type="ARBA" id="ARBA00022801"/>
    </source>
</evidence>
<proteinExistence type="predicted"/>
<dbReference type="Pfam" id="PF04371">
    <property type="entry name" value="PAD_porph"/>
    <property type="match status" value="1"/>
</dbReference>
<dbReference type="RefSeq" id="WP_034363640.1">
    <property type="nucleotide sequence ID" value="NZ_CAJUDB010000006.1"/>
</dbReference>
<dbReference type="OrthoDB" id="9808013at2"/>
<dbReference type="Gene3D" id="3.75.10.10">
    <property type="entry name" value="L-arginine/glycine Amidinotransferase, Chain A"/>
    <property type="match status" value="1"/>
</dbReference>
<keyword evidence="3" id="KW-1185">Reference proteome</keyword>
<name>A0A4U8TPM3_9HELI</name>
<dbReference type="EMBL" id="JRMQ02000006">
    <property type="protein sequence ID" value="TLE01799.1"/>
    <property type="molecule type" value="Genomic_DNA"/>
</dbReference>
<comment type="caution">
    <text evidence="2">The sequence shown here is derived from an EMBL/GenBank/DDBJ whole genome shotgun (WGS) entry which is preliminary data.</text>
</comment>
<reference evidence="2 3" key="1">
    <citation type="journal article" date="2014" name="Genome Announc.">
        <title>Draft genome sequences of eight enterohepatic helicobacter species isolated from both laboratory and wild rodents.</title>
        <authorList>
            <person name="Sheh A."/>
            <person name="Shen Z."/>
            <person name="Fox J.G."/>
        </authorList>
    </citation>
    <scope>NUCLEOTIDE SEQUENCE [LARGE SCALE GENOMIC DNA]</scope>
    <source>
        <strain evidence="2 3">MIT 01-6451</strain>
    </source>
</reference>
<dbReference type="STRING" id="425400.LS65_09280"/>
<evidence type="ECO:0000313" key="3">
    <source>
        <dbReference type="Proteomes" id="UP000029707"/>
    </source>
</evidence>
<gene>
    <name evidence="2" type="ORF">LS65_005605</name>
</gene>
<sequence length="373" mass="42342">MKDRRLRAEWEKQSAILMAFPHKNSDWARYIDKARACFIHIIEHILCFESVILCVDLQDEEGIEILCKHFAPFQSNTQSALQEYVEGYLNTDIAQQSLIKPYLHTFNTQSPYTLHIMRVRTNDTWARDFGALGVESAGENKLVKCIFNGWGLKYPSHYDNAISESIFAKKHIIKADIVLEGGSIESNGAGVLLTNTQCLLEKNRNPHLSQNEIESKLREYFGLDSVLWLHYGYLAGDDTDSHIDTLARFISEDTIAYITCDDKQDEHFESLKSMEAELQALKQPNGEPYKLVALPFTKAIYDDSGDRLPASYANFLFVNGGLLVPTYGDKNDKKALEILSKALPKHRVVGVDCRSLILWHGSLHCVSMQVYDS</sequence>
<dbReference type="GO" id="GO:0004668">
    <property type="term" value="F:protein-arginine deiminase activity"/>
    <property type="evidence" value="ECO:0007669"/>
    <property type="project" value="InterPro"/>
</dbReference>
<evidence type="ECO:0000313" key="2">
    <source>
        <dbReference type="EMBL" id="TLE01799.1"/>
    </source>
</evidence>
<dbReference type="PANTHER" id="PTHR31377">
    <property type="entry name" value="AGMATINE DEIMINASE-RELATED"/>
    <property type="match status" value="1"/>
</dbReference>
<dbReference type="InterPro" id="IPR007466">
    <property type="entry name" value="Peptidyl-Arg-deiminase_porph"/>
</dbReference>
<dbReference type="Proteomes" id="UP000029707">
    <property type="component" value="Unassembled WGS sequence"/>
</dbReference>
<accession>A0A4U8TPM3</accession>